<comment type="caution">
    <text evidence="1">The sequence shown here is derived from an EMBL/GenBank/DDBJ whole genome shotgun (WGS) entry which is preliminary data.</text>
</comment>
<proteinExistence type="predicted"/>
<dbReference type="Proteomes" id="UP001146793">
    <property type="component" value="Unassembled WGS sequence"/>
</dbReference>
<protein>
    <submittedName>
        <fullName evidence="1">Uncharacterized protein</fullName>
    </submittedName>
</protein>
<reference evidence="1" key="1">
    <citation type="submission" date="2022-08" db="EMBL/GenBank/DDBJ databases">
        <title>Novel sulphate-reducing endosymbionts in the free-living metamonad Anaeramoeba.</title>
        <authorList>
            <person name="Jerlstrom-Hultqvist J."/>
            <person name="Cepicka I."/>
            <person name="Gallot-Lavallee L."/>
            <person name="Salas-Leiva D."/>
            <person name="Curtis B.A."/>
            <person name="Zahonova K."/>
            <person name="Pipaliya S."/>
            <person name="Dacks J."/>
            <person name="Roger A.J."/>
        </authorList>
    </citation>
    <scope>NUCLEOTIDE SEQUENCE</scope>
    <source>
        <strain evidence="1">Busselton2</strain>
    </source>
</reference>
<organism evidence="1 2">
    <name type="scientific">Anaeramoeba flamelloides</name>
    <dbReference type="NCBI Taxonomy" id="1746091"/>
    <lineage>
        <taxon>Eukaryota</taxon>
        <taxon>Metamonada</taxon>
        <taxon>Anaeramoebidae</taxon>
        <taxon>Anaeramoeba</taxon>
    </lineage>
</organism>
<name>A0AAV8A659_9EUKA</name>
<dbReference type="EMBL" id="JANTQA010000015">
    <property type="protein sequence ID" value="KAJ3448312.1"/>
    <property type="molecule type" value="Genomic_DNA"/>
</dbReference>
<evidence type="ECO:0000313" key="1">
    <source>
        <dbReference type="EMBL" id="KAJ3448312.1"/>
    </source>
</evidence>
<dbReference type="AlphaFoldDB" id="A0AAV8A659"/>
<evidence type="ECO:0000313" key="2">
    <source>
        <dbReference type="Proteomes" id="UP001146793"/>
    </source>
</evidence>
<sequence length="295" mass="33671">MRIVEAFSQSGIYPLNLNKNLNNKPIFPTEIKEFAFSNYNQGSRLRISGQILTSEKFIDQLTNKDKRIKNAKKRESQKHIPPSHLFKKLFADMRNPFHHIPANLHQKDDIHLISVNSSIEDFHKKKINEDNNNNNLVYENLERNETPIEENNRLLNEYNPFHGNIELTRNSTSNGITVQSQLIRLEGNSTNIHLNYDNSPLIEPTTRNSQNTLDEEVLTPMSPGRTSISGEKTYISRNQTPNNVNGALNQIPNNVNMAPNNSPINLNSSTNQITNQTVENVNRTPNRTPNKALTI</sequence>
<gene>
    <name evidence="1" type="ORF">M0812_00791</name>
</gene>
<accession>A0AAV8A659</accession>